<dbReference type="Proteomes" id="UP000585474">
    <property type="component" value="Unassembled WGS sequence"/>
</dbReference>
<reference evidence="3" key="1">
    <citation type="submission" date="2019-07" db="EMBL/GenBank/DDBJ databases">
        <title>De Novo Assembly of kiwifruit Actinidia rufa.</title>
        <authorList>
            <person name="Sugita-Konishi S."/>
            <person name="Sato K."/>
            <person name="Mori E."/>
            <person name="Abe Y."/>
            <person name="Kisaki G."/>
            <person name="Hamano K."/>
            <person name="Suezawa K."/>
            <person name="Otani M."/>
            <person name="Fukuda T."/>
            <person name="Manabe T."/>
            <person name="Gomi K."/>
            <person name="Tabuchi M."/>
            <person name="Akimitsu K."/>
            <person name="Kataoka I."/>
        </authorList>
    </citation>
    <scope>NUCLEOTIDE SEQUENCE [LARGE SCALE GENOMIC DNA]</scope>
    <source>
        <strain evidence="3">cv. Fuchu</strain>
    </source>
</reference>
<evidence type="ECO:0000256" key="1">
    <source>
        <dbReference type="SAM" id="MobiDB-lite"/>
    </source>
</evidence>
<name>A0A7J0D6W5_9ERIC</name>
<accession>A0A7J0D6W5</accession>
<feature type="region of interest" description="Disordered" evidence="1">
    <location>
        <begin position="16"/>
        <end position="41"/>
    </location>
</feature>
<sequence>MHNRLTLVIYPRLRNQSGKKSFNNKQRLDPGKKSNSRFKLSLDSRPRTTRLALPIREGNSPRSSRLRQSTVRHWFRDLIEKGWIKKRGYYEPAVGKGMGLTPVGKPFPPIFRDSIEIVEREKGWTGKENSDKSVEINLSIFRNLIILWSFPNLPSSFSFIGREHSTQVCGSGISRVEMPIILYIVASFKGKANPRVWRHEIMERDSLGGEFDMTTVPPRSRCLHNGSAFRLIVLARRSEDRKETPKHIVIVRCFWLCHQGRKKWIEERILESMLPGAREAYLPIEGTDLDTEANQLVPLSLVGIIPINQSLPDLRSLKYRHERAQDRALDEQGKATELYEQGNLSVIVVRSYRRRD</sequence>
<evidence type="ECO:0000313" key="2">
    <source>
        <dbReference type="EMBL" id="GFS28555.1"/>
    </source>
</evidence>
<organism evidence="2 3">
    <name type="scientific">Actinidia rufa</name>
    <dbReference type="NCBI Taxonomy" id="165716"/>
    <lineage>
        <taxon>Eukaryota</taxon>
        <taxon>Viridiplantae</taxon>
        <taxon>Streptophyta</taxon>
        <taxon>Embryophyta</taxon>
        <taxon>Tracheophyta</taxon>
        <taxon>Spermatophyta</taxon>
        <taxon>Magnoliopsida</taxon>
        <taxon>eudicotyledons</taxon>
        <taxon>Gunneridae</taxon>
        <taxon>Pentapetalae</taxon>
        <taxon>asterids</taxon>
        <taxon>Ericales</taxon>
        <taxon>Actinidiaceae</taxon>
        <taxon>Actinidia</taxon>
    </lineage>
</organism>
<feature type="compositionally biased region" description="Polar residues" evidence="1">
    <location>
        <begin position="16"/>
        <end position="25"/>
    </location>
</feature>
<dbReference type="AlphaFoldDB" id="A0A7J0D6W5"/>
<proteinExistence type="predicted"/>
<comment type="caution">
    <text evidence="2">The sequence shown here is derived from an EMBL/GenBank/DDBJ whole genome shotgun (WGS) entry which is preliminary data.</text>
</comment>
<dbReference type="EMBL" id="BJWL01000045">
    <property type="protein sequence ID" value="GFS28555.1"/>
    <property type="molecule type" value="Genomic_DNA"/>
</dbReference>
<dbReference type="OrthoDB" id="2009009at2759"/>
<keyword evidence="3" id="KW-1185">Reference proteome</keyword>
<protein>
    <submittedName>
        <fullName evidence="2">Uncharacterized protein</fullName>
    </submittedName>
</protein>
<evidence type="ECO:0000313" key="3">
    <source>
        <dbReference type="Proteomes" id="UP000585474"/>
    </source>
</evidence>
<gene>
    <name evidence="2" type="ORF">Acr_00g0002500</name>
</gene>